<sequence length="428" mass="47997">MKAFIAKLLKAGKPKPNQNIKRLGSQRRKDLSGSYVEHQLSVEELKDIYADSYIDADQPECSDGLGLHEARKRFQDGGPNLVEKPKQKSRWNYLLNQHFYKFWLLLLGASILSIVAYVIREIDHKADNALNPTTAFILIPAIILMSLMSFWQERKTMEVVHTTEDVVGQYCFAIRDCETRCIPTEELVVGDLIHVNSGQRIPADVRILQSNGLRIDLSLITGNQSPVEYTHEMAAKHVSVFNAYNVAFQGTYVADGDGIGLVIRTGKFTFLGNMSDMYLQHGTTSLMRQDIKRAVGRISFIALFMALAFFIVGCIVNGFQNILYYFVVGFLVIVVANVPQGLPPAMMSHLAIIAKRLARKHIYIRNLDVIDELGAATVIATNMQGILTENKLTVTDVWHNRHNTKGRLMSDEFKLPIPTVISISLSGK</sequence>
<dbReference type="EMBL" id="CAJFDI010000004">
    <property type="protein sequence ID" value="CAD5228213.1"/>
    <property type="molecule type" value="Genomic_DNA"/>
</dbReference>
<dbReference type="SUPFAM" id="SSF81653">
    <property type="entry name" value="Calcium ATPase, transduction domain A"/>
    <property type="match status" value="1"/>
</dbReference>
<evidence type="ECO:0000259" key="4">
    <source>
        <dbReference type="SMART" id="SM00831"/>
    </source>
</evidence>
<dbReference type="PANTHER" id="PTHR43294">
    <property type="entry name" value="SODIUM/POTASSIUM-TRANSPORTING ATPASE SUBUNIT ALPHA"/>
    <property type="match status" value="1"/>
</dbReference>
<dbReference type="EMBL" id="CAJFCV020000004">
    <property type="protein sequence ID" value="CAG9118721.1"/>
    <property type="molecule type" value="Genomic_DNA"/>
</dbReference>
<dbReference type="InterPro" id="IPR023299">
    <property type="entry name" value="ATPase_P-typ_cyto_dom_N"/>
</dbReference>
<proteinExistence type="predicted"/>
<dbReference type="Proteomes" id="UP000582659">
    <property type="component" value="Unassembled WGS sequence"/>
</dbReference>
<keyword evidence="3" id="KW-0812">Transmembrane</keyword>
<feature type="transmembrane region" description="Helical" evidence="3">
    <location>
        <begin position="99"/>
        <end position="119"/>
    </location>
</feature>
<dbReference type="Gene3D" id="3.40.50.1000">
    <property type="entry name" value="HAD superfamily/HAD-like"/>
    <property type="match status" value="1"/>
</dbReference>
<evidence type="ECO:0000256" key="2">
    <source>
        <dbReference type="ARBA" id="ARBA00022475"/>
    </source>
</evidence>
<dbReference type="Pfam" id="PF00122">
    <property type="entry name" value="E1-E2_ATPase"/>
    <property type="match status" value="1"/>
</dbReference>
<keyword evidence="3" id="KW-0472">Membrane</keyword>
<dbReference type="SMART" id="SM00831">
    <property type="entry name" value="Cation_ATPase_N"/>
    <property type="match status" value="1"/>
</dbReference>
<dbReference type="InterPro" id="IPR023214">
    <property type="entry name" value="HAD_sf"/>
</dbReference>
<dbReference type="Pfam" id="PF00690">
    <property type="entry name" value="Cation_ATPase_N"/>
    <property type="match status" value="1"/>
</dbReference>
<dbReference type="GO" id="GO:1990573">
    <property type="term" value="P:potassium ion import across plasma membrane"/>
    <property type="evidence" value="ECO:0007669"/>
    <property type="project" value="TreeGrafter"/>
</dbReference>
<dbReference type="PRINTS" id="PR00121">
    <property type="entry name" value="NAKATPASE"/>
</dbReference>
<dbReference type="Gene3D" id="2.70.150.10">
    <property type="entry name" value="Calcium-transporting ATPase, cytoplasmic transduction domain A"/>
    <property type="match status" value="1"/>
</dbReference>
<dbReference type="WBParaSite" id="BXY_1026100.1">
    <property type="protein sequence ID" value="BXY_1026100.1"/>
    <property type="gene ID" value="BXY_1026100"/>
</dbReference>
<dbReference type="PANTHER" id="PTHR43294:SF21">
    <property type="entry name" value="CATION TRANSPORTING ATPASE"/>
    <property type="match status" value="1"/>
</dbReference>
<dbReference type="InterPro" id="IPR008250">
    <property type="entry name" value="ATPase_P-typ_transduc_dom_A_sf"/>
</dbReference>
<dbReference type="InterPro" id="IPR059000">
    <property type="entry name" value="ATPase_P-type_domA"/>
</dbReference>
<accession>A0A1I7SB64</accession>
<dbReference type="GO" id="GO:0036376">
    <property type="term" value="P:sodium ion export across plasma membrane"/>
    <property type="evidence" value="ECO:0007669"/>
    <property type="project" value="TreeGrafter"/>
</dbReference>
<protein>
    <submittedName>
        <fullName evidence="5">(pine wood nematode) hypothetical protein</fullName>
    </submittedName>
    <submittedName>
        <fullName evidence="9">Cation_ATPase_N domain-containing protein</fullName>
    </submittedName>
</protein>
<organism evidence="7 9">
    <name type="scientific">Bursaphelenchus xylophilus</name>
    <name type="common">Pinewood nematode worm</name>
    <name type="synonym">Aphelenchoides xylophilus</name>
    <dbReference type="NCBI Taxonomy" id="6326"/>
    <lineage>
        <taxon>Eukaryota</taxon>
        <taxon>Metazoa</taxon>
        <taxon>Ecdysozoa</taxon>
        <taxon>Nematoda</taxon>
        <taxon>Chromadorea</taxon>
        <taxon>Rhabditida</taxon>
        <taxon>Tylenchina</taxon>
        <taxon>Tylenchomorpha</taxon>
        <taxon>Aphelenchoidea</taxon>
        <taxon>Aphelenchoididae</taxon>
        <taxon>Bursaphelenchus</taxon>
    </lineage>
</organism>
<feature type="domain" description="Cation-transporting P-type ATPase N-terminal" evidence="4">
    <location>
        <begin position="36"/>
        <end position="118"/>
    </location>
</feature>
<reference evidence="9" key="1">
    <citation type="submission" date="2016-11" db="UniProtKB">
        <authorList>
            <consortium name="WormBaseParasite"/>
        </authorList>
    </citation>
    <scope>IDENTIFICATION</scope>
</reference>
<keyword evidence="3" id="KW-1133">Transmembrane helix</keyword>
<dbReference type="SMR" id="A0A1I7SB64"/>
<evidence type="ECO:0000313" key="7">
    <source>
        <dbReference type="Proteomes" id="UP000095284"/>
    </source>
</evidence>
<evidence type="ECO:0000256" key="1">
    <source>
        <dbReference type="ARBA" id="ARBA00004651"/>
    </source>
</evidence>
<dbReference type="InterPro" id="IPR023298">
    <property type="entry name" value="ATPase_P-typ_TM_dom_sf"/>
</dbReference>
<dbReference type="InterPro" id="IPR004014">
    <property type="entry name" value="ATPase_P-typ_cation-transptr_N"/>
</dbReference>
<evidence type="ECO:0000256" key="3">
    <source>
        <dbReference type="SAM" id="Phobius"/>
    </source>
</evidence>
<feature type="transmembrane region" description="Helical" evidence="3">
    <location>
        <begin position="294"/>
        <end position="316"/>
    </location>
</feature>
<evidence type="ECO:0000313" key="6">
    <source>
        <dbReference type="EMBL" id="CAG9118721.1"/>
    </source>
</evidence>
<dbReference type="AlphaFoldDB" id="A0A1I7SB64"/>
<dbReference type="GO" id="GO:0006883">
    <property type="term" value="P:intracellular sodium ion homeostasis"/>
    <property type="evidence" value="ECO:0007669"/>
    <property type="project" value="TreeGrafter"/>
</dbReference>
<comment type="subcellular location">
    <subcellularLocation>
        <location evidence="1">Cell membrane</location>
        <topology evidence="1">Multi-pass membrane protein</topology>
    </subcellularLocation>
</comment>
<reference evidence="6" key="2">
    <citation type="submission" date="2020-08" db="EMBL/GenBank/DDBJ databases">
        <authorList>
            <person name="Kikuchi T."/>
        </authorList>
    </citation>
    <scope>NUCLEOTIDE SEQUENCE</scope>
    <source>
        <strain evidence="5">Ka4C1</strain>
    </source>
</reference>
<keyword evidence="8" id="KW-1185">Reference proteome</keyword>
<dbReference type="SUPFAM" id="SSF81665">
    <property type="entry name" value="Calcium ATPase, transmembrane domain M"/>
    <property type="match status" value="1"/>
</dbReference>
<evidence type="ECO:0000313" key="9">
    <source>
        <dbReference type="WBParaSite" id="BXY_1026100.1"/>
    </source>
</evidence>
<dbReference type="OrthoDB" id="3352408at2759"/>
<dbReference type="GO" id="GO:0005886">
    <property type="term" value="C:plasma membrane"/>
    <property type="evidence" value="ECO:0007669"/>
    <property type="project" value="UniProtKB-SubCell"/>
</dbReference>
<evidence type="ECO:0000313" key="8">
    <source>
        <dbReference type="Proteomes" id="UP000659654"/>
    </source>
</evidence>
<dbReference type="GO" id="GO:0000166">
    <property type="term" value="F:nucleotide binding"/>
    <property type="evidence" value="ECO:0007669"/>
    <property type="project" value="InterPro"/>
</dbReference>
<dbReference type="Gene3D" id="3.40.1110.10">
    <property type="entry name" value="Calcium-transporting ATPase, cytoplasmic domain N"/>
    <property type="match status" value="1"/>
</dbReference>
<dbReference type="GO" id="GO:0005391">
    <property type="term" value="F:P-type sodium:potassium-exchanging transporter activity"/>
    <property type="evidence" value="ECO:0007669"/>
    <property type="project" value="TreeGrafter"/>
</dbReference>
<evidence type="ECO:0000313" key="5">
    <source>
        <dbReference type="EMBL" id="CAD5228213.1"/>
    </source>
</evidence>
<dbReference type="InterPro" id="IPR050510">
    <property type="entry name" value="Cation_transp_ATPase_P-type"/>
</dbReference>
<feature type="transmembrane region" description="Helical" evidence="3">
    <location>
        <begin position="131"/>
        <end position="151"/>
    </location>
</feature>
<name>A0A1I7SB64_BURXY</name>
<keyword evidence="2" id="KW-1003">Cell membrane</keyword>
<dbReference type="Gene3D" id="1.20.1110.10">
    <property type="entry name" value="Calcium-transporting ATPase, transmembrane domain"/>
    <property type="match status" value="1"/>
</dbReference>
<dbReference type="GO" id="GO:1902600">
    <property type="term" value="P:proton transmembrane transport"/>
    <property type="evidence" value="ECO:0007669"/>
    <property type="project" value="TreeGrafter"/>
</dbReference>
<dbReference type="eggNOG" id="KOG0203">
    <property type="taxonomic scope" value="Eukaryota"/>
</dbReference>
<dbReference type="Proteomes" id="UP000659654">
    <property type="component" value="Unassembled WGS sequence"/>
</dbReference>
<dbReference type="GO" id="GO:0030007">
    <property type="term" value="P:intracellular potassium ion homeostasis"/>
    <property type="evidence" value="ECO:0007669"/>
    <property type="project" value="TreeGrafter"/>
</dbReference>
<gene>
    <name evidence="5" type="ORF">BXYJ_LOCUS10332</name>
</gene>
<dbReference type="Proteomes" id="UP000095284">
    <property type="component" value="Unplaced"/>
</dbReference>